<dbReference type="InterPro" id="IPR034683">
    <property type="entry name" value="IspD/TarI"/>
</dbReference>
<comment type="catalytic activity">
    <reaction evidence="3">
        <text>2-C-methyl-D-erythritol 4-phosphate + CTP + H(+) = 4-CDP-2-C-methyl-D-erythritol + diphosphate</text>
        <dbReference type="Rhea" id="RHEA:13429"/>
        <dbReference type="ChEBI" id="CHEBI:15378"/>
        <dbReference type="ChEBI" id="CHEBI:33019"/>
        <dbReference type="ChEBI" id="CHEBI:37563"/>
        <dbReference type="ChEBI" id="CHEBI:57823"/>
        <dbReference type="ChEBI" id="CHEBI:58262"/>
        <dbReference type="EC" id="2.7.7.60"/>
    </reaction>
</comment>
<feature type="site" description="Positions MEP for the nucleophilic attack" evidence="3">
    <location>
        <position position="204"/>
    </location>
</feature>
<dbReference type="GO" id="GO:0019288">
    <property type="term" value="P:isopentenyl diphosphate biosynthetic process, methylerythritol 4-phosphate pathway"/>
    <property type="evidence" value="ECO:0007669"/>
    <property type="project" value="UniProtKB-UniRule"/>
</dbReference>
<dbReference type="CDD" id="cd02516">
    <property type="entry name" value="CDP-ME_synthetase"/>
    <property type="match status" value="1"/>
</dbReference>
<feature type="site" description="Transition state stabilizer" evidence="3">
    <location>
        <position position="15"/>
    </location>
</feature>
<dbReference type="InterPro" id="IPR001228">
    <property type="entry name" value="IspD"/>
</dbReference>
<evidence type="ECO:0000256" key="3">
    <source>
        <dbReference type="HAMAP-Rule" id="MF_00108"/>
    </source>
</evidence>
<sequence length="224" mass="24914">MKTVAIITAAGYGKRMGQPKQFIQIAGKPILEWTLSVFEKEKIIDEIILVVNEEDLARVKKFKFSKLKQVVAGGKERQDSVYEGLKVLSEDTEMVAIHDGARPLVTPEIIQRAVAEAKEFGAVVVGVPIKDTIKSVTSNQFTVTSTLNRDELWAAQTPQVFKKEIIVKAYQEGSGKYQVTDDAMLVEKSGIPVKMVMGSYLNVKITKLEDLKIAEGIMKEGERR</sequence>
<gene>
    <name evidence="3" type="primary">ispD</name>
    <name evidence="4" type="ORF">AMJ44_03370</name>
</gene>
<protein>
    <recommendedName>
        <fullName evidence="3">2-C-methyl-D-erythritol 4-phosphate cytidylyltransferase</fullName>
        <ecNumber evidence="3">2.7.7.60</ecNumber>
    </recommendedName>
    <alternativeName>
        <fullName evidence="3">4-diphosphocytidyl-2C-methyl-D-erythritol synthase</fullName>
    </alternativeName>
    <alternativeName>
        <fullName evidence="3">MEP cytidylyltransferase</fullName>
        <shortName evidence="3">MCT</shortName>
    </alternativeName>
</protein>
<evidence type="ECO:0000313" key="4">
    <source>
        <dbReference type="EMBL" id="KPJ69568.1"/>
    </source>
</evidence>
<comment type="caution">
    <text evidence="4">The sequence shown here is derived from an EMBL/GenBank/DDBJ whole genome shotgun (WGS) entry which is preliminary data.</text>
</comment>
<accession>A0A0S7Y4D4</accession>
<dbReference type="InterPro" id="IPR029044">
    <property type="entry name" value="Nucleotide-diphossugar_trans"/>
</dbReference>
<comment type="function">
    <text evidence="3">Catalyzes the formation of 4-diphosphocytidyl-2-C-methyl-D-erythritol from CTP and 2-C-methyl-D-erythritol 4-phosphate (MEP).</text>
</comment>
<dbReference type="InterPro" id="IPR050088">
    <property type="entry name" value="IspD/TarI_cytidylyltransf_bact"/>
</dbReference>
<dbReference type="EMBL" id="LIZX01000021">
    <property type="protein sequence ID" value="KPJ69568.1"/>
    <property type="molecule type" value="Genomic_DNA"/>
</dbReference>
<dbReference type="SUPFAM" id="SSF53448">
    <property type="entry name" value="Nucleotide-diphospho-sugar transferases"/>
    <property type="match status" value="1"/>
</dbReference>
<dbReference type="Proteomes" id="UP000051861">
    <property type="component" value="Unassembled WGS sequence"/>
</dbReference>
<evidence type="ECO:0000256" key="2">
    <source>
        <dbReference type="ARBA" id="ARBA00022695"/>
    </source>
</evidence>
<proteinExistence type="inferred from homology"/>
<dbReference type="PANTHER" id="PTHR32125">
    <property type="entry name" value="2-C-METHYL-D-ERYTHRITOL 4-PHOSPHATE CYTIDYLYLTRANSFERASE, CHLOROPLASTIC"/>
    <property type="match status" value="1"/>
</dbReference>
<dbReference type="HAMAP" id="MF_00108">
    <property type="entry name" value="IspD"/>
    <property type="match status" value="1"/>
</dbReference>
<dbReference type="EC" id="2.7.7.60" evidence="3"/>
<dbReference type="PATRIC" id="fig|1703775.3.peg.620"/>
<dbReference type="NCBIfam" id="TIGR00453">
    <property type="entry name" value="ispD"/>
    <property type="match status" value="1"/>
</dbReference>
<name>A0A0S7Y4D4_UNCSA</name>
<evidence type="ECO:0000256" key="1">
    <source>
        <dbReference type="ARBA" id="ARBA00022679"/>
    </source>
</evidence>
<dbReference type="FunFam" id="3.90.550.10:FF:000003">
    <property type="entry name" value="2-C-methyl-D-erythritol 4-phosphate cytidylyltransferase"/>
    <property type="match status" value="1"/>
</dbReference>
<keyword evidence="3" id="KW-0414">Isoprene biosynthesis</keyword>
<keyword evidence="1 3" id="KW-0808">Transferase</keyword>
<comment type="similarity">
    <text evidence="3">Belongs to the IspD/TarI cytidylyltransferase family. IspD subfamily.</text>
</comment>
<reference evidence="4 5" key="1">
    <citation type="journal article" date="2015" name="Microbiome">
        <title>Genomic resolution of linkages in carbon, nitrogen, and sulfur cycling among widespread estuary sediment bacteria.</title>
        <authorList>
            <person name="Baker B.J."/>
            <person name="Lazar C.S."/>
            <person name="Teske A.P."/>
            <person name="Dick G.J."/>
        </authorList>
    </citation>
    <scope>NUCLEOTIDE SEQUENCE [LARGE SCALE GENOMIC DNA]</scope>
    <source>
        <strain evidence="4">DG_54_3</strain>
    </source>
</reference>
<dbReference type="Gene3D" id="3.90.550.10">
    <property type="entry name" value="Spore Coat Polysaccharide Biosynthesis Protein SpsA, Chain A"/>
    <property type="match status" value="1"/>
</dbReference>
<organism evidence="4 5">
    <name type="scientific">candidate division WOR-1 bacterium DG_54_3</name>
    <dbReference type="NCBI Taxonomy" id="1703775"/>
    <lineage>
        <taxon>Bacteria</taxon>
        <taxon>Bacillati</taxon>
        <taxon>Saganbacteria</taxon>
    </lineage>
</organism>
<dbReference type="PANTHER" id="PTHR32125:SF4">
    <property type="entry name" value="2-C-METHYL-D-ERYTHRITOL 4-PHOSPHATE CYTIDYLYLTRANSFERASE, CHLOROPLASTIC"/>
    <property type="match status" value="1"/>
</dbReference>
<comment type="pathway">
    <text evidence="3">Isoprenoid biosynthesis; isopentenyl diphosphate biosynthesis via DXP pathway; isopentenyl diphosphate from 1-deoxy-D-xylulose 5-phosphate: step 2/6.</text>
</comment>
<feature type="site" description="Positions MEP for the nucleophilic attack" evidence="3">
    <location>
        <position position="149"/>
    </location>
</feature>
<keyword evidence="2 3" id="KW-0548">Nucleotidyltransferase</keyword>
<dbReference type="Pfam" id="PF01128">
    <property type="entry name" value="IspD"/>
    <property type="match status" value="1"/>
</dbReference>
<dbReference type="AlphaFoldDB" id="A0A0S7Y4D4"/>
<dbReference type="GO" id="GO:0050518">
    <property type="term" value="F:2-C-methyl-D-erythritol 4-phosphate cytidylyltransferase activity"/>
    <property type="evidence" value="ECO:0007669"/>
    <property type="project" value="UniProtKB-UniRule"/>
</dbReference>
<evidence type="ECO:0000313" key="5">
    <source>
        <dbReference type="Proteomes" id="UP000051861"/>
    </source>
</evidence>
<dbReference type="UniPathway" id="UPA00056">
    <property type="reaction ID" value="UER00093"/>
</dbReference>
<feature type="site" description="Transition state stabilizer" evidence="3">
    <location>
        <position position="20"/>
    </location>
</feature>